<dbReference type="RefSeq" id="WP_148577345.1">
    <property type="nucleotide sequence ID" value="NZ_JAVEUW010000025.1"/>
</dbReference>
<feature type="transmembrane region" description="Helical" evidence="1">
    <location>
        <begin position="58"/>
        <end position="75"/>
    </location>
</feature>
<name>A0A6C2D829_9RHOO</name>
<dbReference type="SMART" id="SM00460">
    <property type="entry name" value="TGc"/>
    <property type="match status" value="1"/>
</dbReference>
<accession>A0A6C2D829</accession>
<dbReference type="AlphaFoldDB" id="A0A6C2D829"/>
<feature type="transmembrane region" description="Helical" evidence="1">
    <location>
        <begin position="126"/>
        <end position="147"/>
    </location>
</feature>
<dbReference type="InterPro" id="IPR002931">
    <property type="entry name" value="Transglutaminase-like"/>
</dbReference>
<gene>
    <name evidence="3" type="ORF">ETQ85_01510</name>
</gene>
<dbReference type="Pfam" id="PF11992">
    <property type="entry name" value="TgpA_N"/>
    <property type="match status" value="1"/>
</dbReference>
<dbReference type="InterPro" id="IPR025403">
    <property type="entry name" value="TgpA-like_C"/>
</dbReference>
<evidence type="ECO:0000259" key="2">
    <source>
        <dbReference type="SMART" id="SM00460"/>
    </source>
</evidence>
<dbReference type="InterPro" id="IPR021878">
    <property type="entry name" value="TgpA_N"/>
</dbReference>
<keyword evidence="1" id="KW-0812">Transmembrane</keyword>
<dbReference type="EMBL" id="SDKK01000001">
    <property type="protein sequence ID" value="TYC62256.1"/>
    <property type="molecule type" value="Genomic_DNA"/>
</dbReference>
<organism evidence="3 4">
    <name type="scientific">Zoogloea oleivorans</name>
    <dbReference type="NCBI Taxonomy" id="1552750"/>
    <lineage>
        <taxon>Bacteria</taxon>
        <taxon>Pseudomonadati</taxon>
        <taxon>Pseudomonadota</taxon>
        <taxon>Betaproteobacteria</taxon>
        <taxon>Rhodocyclales</taxon>
        <taxon>Zoogloeaceae</taxon>
        <taxon>Zoogloea</taxon>
    </lineage>
</organism>
<dbReference type="Pfam" id="PF13559">
    <property type="entry name" value="DUF4129"/>
    <property type="match status" value="1"/>
</dbReference>
<sequence>MTEPRLRRDQSGWLLASTTLTLAPHAEHLPLALGALCALLLLWRGILAHTGRALPHRLLLLALAAGIVAIVQIEFKHLFGKDPGIALLAGLLSLKLLETDSVRDGRAVVLLSFFMQLGQFLYQQNMAIAALALLGSVAAIASLLALQGSVTAPRLRAGAATRLVLQGVPLMLVLFVLFPRVQGPLWGLPADAYSSVTGLSNSMAPGDMARLSESSEIAFRAAFEGDLPPPAERYWRGPVLSRFDGHTWRPGRTHATDAPAYRSQGIAHSYTLTLEPHNQSWLLALDFPGSVPGLIYTDNFQLLSREPVRSRQRLTLVSYPHTPVGLDESPNILRQALDLPAGFNPRTRELGARLHAEANGADDIVTRTIAHFRNSRLRYTLDPAPLGRDDVDSFLFDTQQGFCEHFSAAFVVTLRAAGVPARVVTGYQGGEFNPVDGTLVIRQSDAHAWTEVWLAGQGWVRIDPTAASAPLRIQNGLAAAMPDSAHLPLLARTDLAWLRDLRNRLDALDNSWNQWVLGYNPARQKALLAALGFAEPDWQVLTALMGAASAIVMGLLTIWALRRRSSADAIDRSWTRFCRRLKTIGYERATWEGPLDFAERLARQRPDLADTVRRIASDYARLRYGPADADPALGQRFHQSIKNFRPR</sequence>
<proteinExistence type="predicted"/>
<protein>
    <submittedName>
        <fullName evidence="3">DUF3488 domain-containing protein</fullName>
    </submittedName>
</protein>
<dbReference type="PANTHER" id="PTHR42736:SF1">
    <property type="entry name" value="PROTEIN-GLUTAMINE GAMMA-GLUTAMYLTRANSFERASE"/>
    <property type="match status" value="1"/>
</dbReference>
<keyword evidence="4" id="KW-1185">Reference proteome</keyword>
<dbReference type="Gene3D" id="3.10.620.30">
    <property type="match status" value="1"/>
</dbReference>
<feature type="transmembrane region" description="Helical" evidence="1">
    <location>
        <begin position="538"/>
        <end position="561"/>
    </location>
</feature>
<evidence type="ECO:0000313" key="3">
    <source>
        <dbReference type="EMBL" id="TYC62256.1"/>
    </source>
</evidence>
<dbReference type="InterPro" id="IPR038765">
    <property type="entry name" value="Papain-like_cys_pep_sf"/>
</dbReference>
<comment type="caution">
    <text evidence="3">The sequence shown here is derived from an EMBL/GenBank/DDBJ whole genome shotgun (WGS) entry which is preliminary data.</text>
</comment>
<dbReference type="Proteomes" id="UP000389128">
    <property type="component" value="Unassembled WGS sequence"/>
</dbReference>
<feature type="transmembrane region" description="Helical" evidence="1">
    <location>
        <begin position="28"/>
        <end position="46"/>
    </location>
</feature>
<keyword evidence="1" id="KW-0472">Membrane</keyword>
<reference evidence="3 4" key="1">
    <citation type="submission" date="2019-01" db="EMBL/GenBank/DDBJ databases">
        <title>Zoogloea oleivorans genome sequencing and assembly.</title>
        <authorList>
            <person name="Tancsics A."/>
            <person name="Farkas M."/>
            <person name="Kriszt B."/>
            <person name="Maroti G."/>
            <person name="Horvath B."/>
        </authorList>
    </citation>
    <scope>NUCLEOTIDE SEQUENCE [LARGE SCALE GENOMIC DNA]</scope>
    <source>
        <strain evidence="3 4">Buc</strain>
    </source>
</reference>
<evidence type="ECO:0000256" key="1">
    <source>
        <dbReference type="SAM" id="Phobius"/>
    </source>
</evidence>
<keyword evidence="1" id="KW-1133">Transmembrane helix</keyword>
<feature type="transmembrane region" description="Helical" evidence="1">
    <location>
        <begin position="159"/>
        <end position="178"/>
    </location>
</feature>
<dbReference type="OrthoDB" id="9804872at2"/>
<dbReference type="PANTHER" id="PTHR42736">
    <property type="entry name" value="PROTEIN-GLUTAMINE GAMMA-GLUTAMYLTRANSFERASE"/>
    <property type="match status" value="1"/>
</dbReference>
<evidence type="ECO:0000313" key="4">
    <source>
        <dbReference type="Proteomes" id="UP000389128"/>
    </source>
</evidence>
<dbReference type="SUPFAM" id="SSF54001">
    <property type="entry name" value="Cysteine proteinases"/>
    <property type="match status" value="1"/>
</dbReference>
<feature type="domain" description="Transglutaminase-like" evidence="2">
    <location>
        <begin position="395"/>
        <end position="466"/>
    </location>
</feature>
<dbReference type="InterPro" id="IPR052901">
    <property type="entry name" value="Bact_TGase-like"/>
</dbReference>
<dbReference type="Pfam" id="PF01841">
    <property type="entry name" value="Transglut_core"/>
    <property type="match status" value="1"/>
</dbReference>